<keyword evidence="5" id="KW-0274">FAD</keyword>
<dbReference type="KEGG" id="run:DR864_16885"/>
<evidence type="ECO:0000256" key="3">
    <source>
        <dbReference type="ARBA" id="ARBA00022714"/>
    </source>
</evidence>
<dbReference type="CDD" id="cd06214">
    <property type="entry name" value="PA_degradation_oxidoreductase_like"/>
    <property type="match status" value="1"/>
</dbReference>
<evidence type="ECO:0000256" key="7">
    <source>
        <dbReference type="ARBA" id="ARBA00023004"/>
    </source>
</evidence>
<sequence length="345" mass="38793">MDLTTRKFSIAEIIPETSDTKTFVLQPIDDALFEYQAGQFLTLLFDEYGHEVRRSFSFSTAPRVDELPAITIKRVPNGLVSRRLLDYAKEGDVLTALEPSGRFIIPPYEVPGHVFLMGAGSGITPLFSLLKHLLYAAPETSVTLLYSNRTVESTIYYEQLQQLQAAHPERLKVIFFWGNAKNLRQARLNNSMLEEIVNQHLISSKDDVLFYTCGPLHFMLMVQITLLTMGFAKDRIHREFYTVDTKPPTPKQYQPQSVTLDFKGTSTMVEVVNNLTILDAGLKAGLPLPYNCRSGQCGSCIAQCAKGVVEMEYNEILTDEEVTLGRVLTCMAHPLTADVRVSWDV</sequence>
<dbReference type="InterPro" id="IPR008333">
    <property type="entry name" value="Cbr1-like_FAD-bd_dom"/>
</dbReference>
<dbReference type="InterPro" id="IPR001433">
    <property type="entry name" value="OxRdtase_FAD/NAD-bd"/>
</dbReference>
<dbReference type="SUPFAM" id="SSF54292">
    <property type="entry name" value="2Fe-2S ferredoxin-like"/>
    <property type="match status" value="1"/>
</dbReference>
<proteinExistence type="predicted"/>
<dbReference type="OrthoDB" id="9789468at2"/>
<dbReference type="PROSITE" id="PS00197">
    <property type="entry name" value="2FE2S_FER_1"/>
    <property type="match status" value="1"/>
</dbReference>
<keyword evidence="7" id="KW-0408">Iron</keyword>
<protein>
    <recommendedName>
        <fullName evidence="13">Ring-1,2-phenylacetyl-CoA epoxidase subunit PaaE</fullName>
    </recommendedName>
</protein>
<keyword evidence="3" id="KW-0001">2Fe-2S</keyword>
<dbReference type="Gene3D" id="3.10.20.30">
    <property type="match status" value="1"/>
</dbReference>
<keyword evidence="12" id="KW-1185">Reference proteome</keyword>
<feature type="domain" description="FAD-binding FR-type" evidence="10">
    <location>
        <begin position="3"/>
        <end position="106"/>
    </location>
</feature>
<dbReference type="GO" id="GO:0016491">
    <property type="term" value="F:oxidoreductase activity"/>
    <property type="evidence" value="ECO:0007669"/>
    <property type="project" value="UniProtKB-KW"/>
</dbReference>
<dbReference type="PROSITE" id="PS51384">
    <property type="entry name" value="FAD_FR"/>
    <property type="match status" value="1"/>
</dbReference>
<dbReference type="GO" id="GO:0050660">
    <property type="term" value="F:flavin adenine dinucleotide binding"/>
    <property type="evidence" value="ECO:0007669"/>
    <property type="project" value="TreeGrafter"/>
</dbReference>
<evidence type="ECO:0000256" key="8">
    <source>
        <dbReference type="ARBA" id="ARBA00023014"/>
    </source>
</evidence>
<keyword evidence="2" id="KW-0285">Flavoprotein</keyword>
<dbReference type="GO" id="GO:0051537">
    <property type="term" value="F:2 iron, 2 sulfur cluster binding"/>
    <property type="evidence" value="ECO:0007669"/>
    <property type="project" value="UniProtKB-KW"/>
</dbReference>
<name>A0A344TKY3_9BACT</name>
<keyword evidence="8" id="KW-0411">Iron-sulfur</keyword>
<dbReference type="InterPro" id="IPR036010">
    <property type="entry name" value="2Fe-2S_ferredoxin-like_sf"/>
</dbReference>
<dbReference type="Pfam" id="PF00111">
    <property type="entry name" value="Fer2"/>
    <property type="match status" value="1"/>
</dbReference>
<evidence type="ECO:0000259" key="9">
    <source>
        <dbReference type="PROSITE" id="PS51085"/>
    </source>
</evidence>
<dbReference type="PROSITE" id="PS51085">
    <property type="entry name" value="2FE2S_FER_2"/>
    <property type="match status" value="1"/>
</dbReference>
<dbReference type="InterPro" id="IPR039261">
    <property type="entry name" value="FNR_nucleotide-bd"/>
</dbReference>
<dbReference type="Gene3D" id="2.40.30.10">
    <property type="entry name" value="Translation factors"/>
    <property type="match status" value="1"/>
</dbReference>
<evidence type="ECO:0000256" key="2">
    <source>
        <dbReference type="ARBA" id="ARBA00022630"/>
    </source>
</evidence>
<dbReference type="CDD" id="cd00207">
    <property type="entry name" value="fer2"/>
    <property type="match status" value="1"/>
</dbReference>
<dbReference type="PANTHER" id="PTHR47354">
    <property type="entry name" value="NADH OXIDOREDUCTASE HCR"/>
    <property type="match status" value="1"/>
</dbReference>
<evidence type="ECO:0000259" key="10">
    <source>
        <dbReference type="PROSITE" id="PS51384"/>
    </source>
</evidence>
<dbReference type="InterPro" id="IPR006058">
    <property type="entry name" value="2Fe2S_fd_BS"/>
</dbReference>
<dbReference type="Pfam" id="PF00970">
    <property type="entry name" value="FAD_binding_6"/>
    <property type="match status" value="1"/>
</dbReference>
<evidence type="ECO:0008006" key="13">
    <source>
        <dbReference type="Google" id="ProtNLM"/>
    </source>
</evidence>
<dbReference type="EMBL" id="CP030850">
    <property type="protein sequence ID" value="AXE19304.1"/>
    <property type="molecule type" value="Genomic_DNA"/>
</dbReference>
<gene>
    <name evidence="11" type="ORF">DR864_16885</name>
</gene>
<dbReference type="InterPro" id="IPR012675">
    <property type="entry name" value="Beta-grasp_dom_sf"/>
</dbReference>
<evidence type="ECO:0000256" key="5">
    <source>
        <dbReference type="ARBA" id="ARBA00022827"/>
    </source>
</evidence>
<dbReference type="Pfam" id="PF00175">
    <property type="entry name" value="NAD_binding_1"/>
    <property type="match status" value="1"/>
</dbReference>
<evidence type="ECO:0000256" key="6">
    <source>
        <dbReference type="ARBA" id="ARBA00023002"/>
    </source>
</evidence>
<keyword evidence="6" id="KW-0560">Oxidoreductase</keyword>
<reference evidence="11 12" key="1">
    <citation type="submission" date="2018-07" db="EMBL/GenBank/DDBJ databases">
        <title>Genome sequencing of Runella.</title>
        <authorList>
            <person name="Baek M.-G."/>
            <person name="Yi H."/>
        </authorList>
    </citation>
    <scope>NUCLEOTIDE SEQUENCE [LARGE SCALE GENOMIC DNA]</scope>
    <source>
        <strain evidence="11 12">HYN0085</strain>
    </source>
</reference>
<accession>A0A344TKY3</accession>
<dbReference type="InterPro" id="IPR017938">
    <property type="entry name" value="Riboflavin_synthase-like_b-brl"/>
</dbReference>
<dbReference type="InterPro" id="IPR017927">
    <property type="entry name" value="FAD-bd_FR_type"/>
</dbReference>
<organism evidence="11 12">
    <name type="scientific">Runella rosea</name>
    <dbReference type="NCBI Taxonomy" id="2259595"/>
    <lineage>
        <taxon>Bacteria</taxon>
        <taxon>Pseudomonadati</taxon>
        <taxon>Bacteroidota</taxon>
        <taxon>Cytophagia</taxon>
        <taxon>Cytophagales</taxon>
        <taxon>Spirosomataceae</taxon>
        <taxon>Runella</taxon>
    </lineage>
</organism>
<dbReference type="SUPFAM" id="SSF52343">
    <property type="entry name" value="Ferredoxin reductase-like, C-terminal NADP-linked domain"/>
    <property type="match status" value="1"/>
</dbReference>
<dbReference type="SUPFAM" id="SSF63380">
    <property type="entry name" value="Riboflavin synthase domain-like"/>
    <property type="match status" value="1"/>
</dbReference>
<evidence type="ECO:0000256" key="4">
    <source>
        <dbReference type="ARBA" id="ARBA00022723"/>
    </source>
</evidence>
<keyword evidence="4" id="KW-0479">Metal-binding</keyword>
<dbReference type="PANTHER" id="PTHR47354:SF8">
    <property type="entry name" value="1,2-PHENYLACETYL-COA EPOXIDASE, SUBUNIT E"/>
    <property type="match status" value="1"/>
</dbReference>
<dbReference type="InterPro" id="IPR001041">
    <property type="entry name" value="2Fe-2S_ferredoxin-type"/>
</dbReference>
<dbReference type="Gene3D" id="3.40.50.80">
    <property type="entry name" value="Nucleotide-binding domain of ferredoxin-NADP reductase (FNR) module"/>
    <property type="match status" value="1"/>
</dbReference>
<dbReference type="Proteomes" id="UP000251993">
    <property type="component" value="Chromosome"/>
</dbReference>
<feature type="domain" description="2Fe-2S ferredoxin-type" evidence="9">
    <location>
        <begin position="256"/>
        <end position="345"/>
    </location>
</feature>
<dbReference type="AlphaFoldDB" id="A0A344TKY3"/>
<evidence type="ECO:0000256" key="1">
    <source>
        <dbReference type="ARBA" id="ARBA00001974"/>
    </source>
</evidence>
<comment type="cofactor">
    <cofactor evidence="1">
        <name>FAD</name>
        <dbReference type="ChEBI" id="CHEBI:57692"/>
    </cofactor>
</comment>
<evidence type="ECO:0000313" key="11">
    <source>
        <dbReference type="EMBL" id="AXE19304.1"/>
    </source>
</evidence>
<dbReference type="GO" id="GO:0046872">
    <property type="term" value="F:metal ion binding"/>
    <property type="evidence" value="ECO:0007669"/>
    <property type="project" value="UniProtKB-KW"/>
</dbReference>
<evidence type="ECO:0000313" key="12">
    <source>
        <dbReference type="Proteomes" id="UP000251993"/>
    </source>
</evidence>
<dbReference type="InterPro" id="IPR050415">
    <property type="entry name" value="MRET"/>
</dbReference>
<dbReference type="RefSeq" id="WP_114068087.1">
    <property type="nucleotide sequence ID" value="NZ_CP030850.1"/>
</dbReference>